<organism evidence="2 3">
    <name type="scientific">Phaeosphaeria nodorum (strain SN15 / ATCC MYA-4574 / FGSC 10173)</name>
    <name type="common">Glume blotch fungus</name>
    <name type="synonym">Parastagonospora nodorum</name>
    <dbReference type="NCBI Taxonomy" id="321614"/>
    <lineage>
        <taxon>Eukaryota</taxon>
        <taxon>Fungi</taxon>
        <taxon>Dikarya</taxon>
        <taxon>Ascomycota</taxon>
        <taxon>Pezizomycotina</taxon>
        <taxon>Dothideomycetes</taxon>
        <taxon>Pleosporomycetidae</taxon>
        <taxon>Pleosporales</taxon>
        <taxon>Pleosporineae</taxon>
        <taxon>Phaeosphaeriaceae</taxon>
        <taxon>Parastagonospora</taxon>
    </lineage>
</organism>
<protein>
    <submittedName>
        <fullName evidence="2">Uncharacterized protein</fullName>
    </submittedName>
</protein>
<dbReference type="InParanoid" id="Q0V1K0"/>
<feature type="compositionally biased region" description="Polar residues" evidence="1">
    <location>
        <begin position="16"/>
        <end position="32"/>
    </location>
</feature>
<dbReference type="EMBL" id="CH445327">
    <property type="protein sequence ID" value="EAT90326.1"/>
    <property type="molecule type" value="Genomic_DNA"/>
</dbReference>
<evidence type="ECO:0000313" key="3">
    <source>
        <dbReference type="Proteomes" id="UP000001055"/>
    </source>
</evidence>
<evidence type="ECO:0000256" key="1">
    <source>
        <dbReference type="SAM" id="MobiDB-lite"/>
    </source>
</evidence>
<evidence type="ECO:0000313" key="2">
    <source>
        <dbReference type="EMBL" id="EAT90326.1"/>
    </source>
</evidence>
<gene>
    <name evidence="2" type="ORF">SNOG_02114</name>
</gene>
<feature type="region of interest" description="Disordered" evidence="1">
    <location>
        <begin position="1"/>
        <end position="52"/>
    </location>
</feature>
<accession>Q0V1K0</accession>
<proteinExistence type="predicted"/>
<dbReference type="VEuPathDB" id="FungiDB:JI435_021140"/>
<dbReference type="Proteomes" id="UP000001055">
    <property type="component" value="Unassembled WGS sequence"/>
</dbReference>
<dbReference type="HOGENOM" id="CLU_2074004_0_0_1"/>
<name>Q0V1K0_PHANO</name>
<sequence length="118" mass="13148">MTHTERPERRIPSAPLSLSSQKSPLRETTVTVSPRDVSETANEPQHDLPREQSLRFPTSAFAATTSARSPRVHCVKDPSTSTISGMDTILKRNMAFFWYSASPNVEKLGDIISARHQL</sequence>
<dbReference type="RefSeq" id="XP_001792731.1">
    <property type="nucleotide sequence ID" value="XM_001792679.1"/>
</dbReference>
<dbReference type="KEGG" id="pno:SNOG_02114"/>
<dbReference type="AlphaFoldDB" id="Q0V1K0"/>
<dbReference type="GeneID" id="5969581"/>
<reference evidence="3" key="1">
    <citation type="journal article" date="2007" name="Plant Cell">
        <title>Dothideomycete-plant interactions illuminated by genome sequencing and EST analysis of the wheat pathogen Stagonospora nodorum.</title>
        <authorList>
            <person name="Hane J.K."/>
            <person name="Lowe R.G."/>
            <person name="Solomon P.S."/>
            <person name="Tan K.C."/>
            <person name="Schoch C.L."/>
            <person name="Spatafora J.W."/>
            <person name="Crous P.W."/>
            <person name="Kodira C."/>
            <person name="Birren B.W."/>
            <person name="Galagan J.E."/>
            <person name="Torriani S.F."/>
            <person name="McDonald B.A."/>
            <person name="Oliver R.P."/>
        </authorList>
    </citation>
    <scope>NUCLEOTIDE SEQUENCE [LARGE SCALE GENOMIC DNA]</scope>
    <source>
        <strain evidence="3">SN15 / ATCC MYA-4574 / FGSC 10173</strain>
    </source>
</reference>
<feature type="compositionally biased region" description="Basic and acidic residues" evidence="1">
    <location>
        <begin position="1"/>
        <end position="11"/>
    </location>
</feature>